<dbReference type="Pfam" id="PF01381">
    <property type="entry name" value="HTH_3"/>
    <property type="match status" value="1"/>
</dbReference>
<evidence type="ECO:0000259" key="3">
    <source>
        <dbReference type="PROSITE" id="PS50943"/>
    </source>
</evidence>
<evidence type="ECO:0000313" key="5">
    <source>
        <dbReference type="Proteomes" id="UP000826793"/>
    </source>
</evidence>
<keyword evidence="2" id="KW-0812">Transmembrane</keyword>
<dbReference type="PANTHER" id="PTHR46558">
    <property type="entry name" value="TRACRIPTIONAL REGULATORY PROTEIN-RELATED-RELATED"/>
    <property type="match status" value="1"/>
</dbReference>
<keyword evidence="2" id="KW-0472">Membrane</keyword>
<dbReference type="InterPro" id="IPR001387">
    <property type="entry name" value="Cro/C1-type_HTH"/>
</dbReference>
<keyword evidence="1" id="KW-0238">DNA-binding</keyword>
<dbReference type="SMART" id="SM00530">
    <property type="entry name" value="HTH_XRE"/>
    <property type="match status" value="1"/>
</dbReference>
<feature type="domain" description="HTH cro/C1-type" evidence="3">
    <location>
        <begin position="10"/>
        <end position="64"/>
    </location>
</feature>
<reference evidence="4" key="1">
    <citation type="journal article" date="2021" name="PeerJ">
        <title>Extensive microbial diversity within the chicken gut microbiome revealed by metagenomics and culture.</title>
        <authorList>
            <person name="Gilroy R."/>
            <person name="Ravi A."/>
            <person name="Getino M."/>
            <person name="Pursley I."/>
            <person name="Horton D.L."/>
            <person name="Alikhan N.F."/>
            <person name="Baker D."/>
            <person name="Gharbi K."/>
            <person name="Hall N."/>
            <person name="Watson M."/>
            <person name="Adriaenssens E.M."/>
            <person name="Foster-Nyarko E."/>
            <person name="Jarju S."/>
            <person name="Secka A."/>
            <person name="Antonio M."/>
            <person name="Oren A."/>
            <person name="Chaudhuri R.R."/>
            <person name="La Ragione R."/>
            <person name="Hildebrand F."/>
            <person name="Pallen M.J."/>
        </authorList>
    </citation>
    <scope>NUCLEOTIDE SEQUENCE</scope>
    <source>
        <strain evidence="4">CHK185-1770</strain>
    </source>
</reference>
<dbReference type="InterPro" id="IPR010982">
    <property type="entry name" value="Lambda_DNA-bd_dom_sf"/>
</dbReference>
<dbReference type="CDD" id="cd00093">
    <property type="entry name" value="HTH_XRE"/>
    <property type="match status" value="1"/>
</dbReference>
<dbReference type="AlphaFoldDB" id="A0A9D2SFW4"/>
<dbReference type="Gene3D" id="1.10.260.40">
    <property type="entry name" value="lambda repressor-like DNA-binding domains"/>
    <property type="match status" value="1"/>
</dbReference>
<name>A0A9D2SFW4_9FIRM</name>
<evidence type="ECO:0000313" key="4">
    <source>
        <dbReference type="EMBL" id="HJB97847.1"/>
    </source>
</evidence>
<comment type="caution">
    <text evidence="4">The sequence shown here is derived from an EMBL/GenBank/DDBJ whole genome shotgun (WGS) entry which is preliminary data.</text>
</comment>
<proteinExistence type="predicted"/>
<evidence type="ECO:0000256" key="1">
    <source>
        <dbReference type="ARBA" id="ARBA00023125"/>
    </source>
</evidence>
<dbReference type="PANTHER" id="PTHR46558:SF4">
    <property type="entry name" value="DNA-BIDING PHAGE PROTEIN"/>
    <property type="match status" value="1"/>
</dbReference>
<gene>
    <name evidence="4" type="ORF">H9710_04625</name>
</gene>
<dbReference type="Proteomes" id="UP000826793">
    <property type="component" value="Unassembled WGS sequence"/>
</dbReference>
<dbReference type="EMBL" id="DWXG01000037">
    <property type="protein sequence ID" value="HJB97847.1"/>
    <property type="molecule type" value="Genomic_DNA"/>
</dbReference>
<feature type="transmembrane region" description="Helical" evidence="2">
    <location>
        <begin position="102"/>
        <end position="122"/>
    </location>
</feature>
<dbReference type="PROSITE" id="PS50943">
    <property type="entry name" value="HTH_CROC1"/>
    <property type="match status" value="1"/>
</dbReference>
<protein>
    <submittedName>
        <fullName evidence="4">Helix-turn-helix domain-containing protein</fullName>
    </submittedName>
</protein>
<sequence length="221" mass="24200">MDQEKIGKFIAVCRRERGYTQAALGEKLGVTDRAVSKWETGRSLPDVSLMLPLCGLLGITVNELLTGERIAMEHYKEQAEKTLLELREAEERNNRRMLSLEVVLGSLSTVAALVMVFAASFGAEAVGWRVGLLAAAWVTMVVGIGAAVKIERDAGYYECPHCHARYVPTLRAVVMAPHWGRSRNMRCPHCGKRAITRKFSQSDRAKDLLPQGAGPCCAGAS</sequence>
<feature type="transmembrane region" description="Helical" evidence="2">
    <location>
        <begin position="128"/>
        <end position="148"/>
    </location>
</feature>
<evidence type="ECO:0000256" key="2">
    <source>
        <dbReference type="SAM" id="Phobius"/>
    </source>
</evidence>
<accession>A0A9D2SFW4</accession>
<dbReference type="GO" id="GO:0003677">
    <property type="term" value="F:DNA binding"/>
    <property type="evidence" value="ECO:0007669"/>
    <property type="project" value="UniProtKB-KW"/>
</dbReference>
<keyword evidence="2" id="KW-1133">Transmembrane helix</keyword>
<reference evidence="4" key="2">
    <citation type="submission" date="2021-04" db="EMBL/GenBank/DDBJ databases">
        <authorList>
            <person name="Gilroy R."/>
        </authorList>
    </citation>
    <scope>NUCLEOTIDE SEQUENCE</scope>
    <source>
        <strain evidence="4">CHK185-1770</strain>
    </source>
</reference>
<organism evidence="4 5">
    <name type="scientific">Candidatus Acutalibacter pullicola</name>
    <dbReference type="NCBI Taxonomy" id="2838417"/>
    <lineage>
        <taxon>Bacteria</taxon>
        <taxon>Bacillati</taxon>
        <taxon>Bacillota</taxon>
        <taxon>Clostridia</taxon>
        <taxon>Eubacteriales</taxon>
        <taxon>Acutalibacteraceae</taxon>
        <taxon>Acutalibacter</taxon>
    </lineage>
</organism>
<dbReference type="SUPFAM" id="SSF47413">
    <property type="entry name" value="lambda repressor-like DNA-binding domains"/>
    <property type="match status" value="1"/>
</dbReference>